<feature type="domain" description="ABC3 transporter permease C-terminal" evidence="8">
    <location>
        <begin position="314"/>
        <end position="424"/>
    </location>
</feature>
<evidence type="ECO:0000256" key="3">
    <source>
        <dbReference type="ARBA" id="ARBA00022692"/>
    </source>
</evidence>
<dbReference type="Proteomes" id="UP000184192">
    <property type="component" value="Unassembled WGS sequence"/>
</dbReference>
<evidence type="ECO:0000256" key="4">
    <source>
        <dbReference type="ARBA" id="ARBA00022989"/>
    </source>
</evidence>
<feature type="transmembrane region" description="Helical" evidence="7">
    <location>
        <begin position="314"/>
        <end position="334"/>
    </location>
</feature>
<dbReference type="InterPro" id="IPR003838">
    <property type="entry name" value="ABC3_permease_C"/>
</dbReference>
<proteinExistence type="inferred from homology"/>
<dbReference type="InterPro" id="IPR050250">
    <property type="entry name" value="Macrolide_Exporter_MacB"/>
</dbReference>
<keyword evidence="10" id="KW-1185">Reference proteome</keyword>
<dbReference type="GO" id="GO:0022857">
    <property type="term" value="F:transmembrane transporter activity"/>
    <property type="evidence" value="ECO:0007669"/>
    <property type="project" value="TreeGrafter"/>
</dbReference>
<gene>
    <name evidence="9" type="ORF">SAMN05444350_12413</name>
</gene>
<comment type="similarity">
    <text evidence="6">Belongs to the ABC-4 integral membrane protein family.</text>
</comment>
<comment type="subcellular location">
    <subcellularLocation>
        <location evidence="1">Cell membrane</location>
        <topology evidence="1">Multi-pass membrane protein</topology>
    </subcellularLocation>
</comment>
<evidence type="ECO:0000313" key="9">
    <source>
        <dbReference type="EMBL" id="SHJ35623.1"/>
    </source>
</evidence>
<sequence length="437" mass="49904">MIKSILTQIWNQRRANGWLFAELLIVFVLLWYCLDMLYGFAYAERQPKGYDLEHVYKLRLSTNPKQLVLCSSEDSLQRFWFKPMEEAFRRIKEHPDVESASIWLGSDAYTRNAVFQGYTIDSVGVKDANVRYVSPEYFKVMRIPIEEGTGMFSGNMDAFESTTGSSLAFGSAEWNPAVTPLPAVISLDLADSLFHTSRGVLGKEFFDYYSGSSLRYRVAAVCSHQKSDDYARYESFILMPLPNWFYRWQAVPFISIRVRPEADTGDFATRFSREMSSRLQVDPFYLFEVRSYDEQKAERDASEGITPYIRSARLIAVFFSFNVFIGLMGTFWFRTRHRRSEIALRMAMGSSRRKIFGQLLSEGLLLLVLATIPALIICGNLVTAEATMTEQADATGVRFAIVSLSTFFLMGLMVIIGVWFPATQAMRVHPADALHDE</sequence>
<reference evidence="10" key="1">
    <citation type="submission" date="2016-11" db="EMBL/GenBank/DDBJ databases">
        <authorList>
            <person name="Varghese N."/>
            <person name="Submissions S."/>
        </authorList>
    </citation>
    <scope>NUCLEOTIDE SEQUENCE [LARGE SCALE GENOMIC DNA]</scope>
    <source>
        <strain evidence="10">DSM 26884</strain>
    </source>
</reference>
<dbReference type="EMBL" id="FQZN01000024">
    <property type="protein sequence ID" value="SHJ35623.1"/>
    <property type="molecule type" value="Genomic_DNA"/>
</dbReference>
<dbReference type="GeneID" id="92713559"/>
<organism evidence="9 10">
    <name type="scientific">Bacteroides stercorirosoris</name>
    <dbReference type="NCBI Taxonomy" id="871324"/>
    <lineage>
        <taxon>Bacteria</taxon>
        <taxon>Pseudomonadati</taxon>
        <taxon>Bacteroidota</taxon>
        <taxon>Bacteroidia</taxon>
        <taxon>Bacteroidales</taxon>
        <taxon>Bacteroidaceae</taxon>
        <taxon>Bacteroides</taxon>
    </lineage>
</organism>
<keyword evidence="5 7" id="KW-0472">Membrane</keyword>
<dbReference type="AlphaFoldDB" id="A0A1M6IMP7"/>
<evidence type="ECO:0000256" key="6">
    <source>
        <dbReference type="ARBA" id="ARBA00038076"/>
    </source>
</evidence>
<feature type="transmembrane region" description="Helical" evidence="7">
    <location>
        <begin position="397"/>
        <end position="420"/>
    </location>
</feature>
<dbReference type="eggNOG" id="COG0577">
    <property type="taxonomic scope" value="Bacteria"/>
</dbReference>
<dbReference type="Pfam" id="PF02687">
    <property type="entry name" value="FtsX"/>
    <property type="match status" value="1"/>
</dbReference>
<feature type="transmembrane region" description="Helical" evidence="7">
    <location>
        <begin position="20"/>
        <end position="41"/>
    </location>
</feature>
<feature type="transmembrane region" description="Helical" evidence="7">
    <location>
        <begin position="355"/>
        <end position="377"/>
    </location>
</feature>
<dbReference type="RefSeq" id="WP_073314329.1">
    <property type="nucleotide sequence ID" value="NZ_FQZN01000024.1"/>
</dbReference>
<name>A0A1M6IMP7_9BACE</name>
<dbReference type="GO" id="GO:0005886">
    <property type="term" value="C:plasma membrane"/>
    <property type="evidence" value="ECO:0007669"/>
    <property type="project" value="UniProtKB-SubCell"/>
</dbReference>
<keyword evidence="3 7" id="KW-0812">Transmembrane</keyword>
<accession>A0A1M6IMP7</accession>
<dbReference type="PANTHER" id="PTHR30572:SF4">
    <property type="entry name" value="ABC TRANSPORTER PERMEASE YTRF"/>
    <property type="match status" value="1"/>
</dbReference>
<evidence type="ECO:0000256" key="7">
    <source>
        <dbReference type="SAM" id="Phobius"/>
    </source>
</evidence>
<evidence type="ECO:0000256" key="1">
    <source>
        <dbReference type="ARBA" id="ARBA00004651"/>
    </source>
</evidence>
<evidence type="ECO:0000256" key="2">
    <source>
        <dbReference type="ARBA" id="ARBA00022475"/>
    </source>
</evidence>
<protein>
    <submittedName>
        <fullName evidence="9">Putative ABC transport system permease protein</fullName>
    </submittedName>
</protein>
<evidence type="ECO:0000259" key="8">
    <source>
        <dbReference type="Pfam" id="PF02687"/>
    </source>
</evidence>
<keyword evidence="4 7" id="KW-1133">Transmembrane helix</keyword>
<evidence type="ECO:0000313" key="10">
    <source>
        <dbReference type="Proteomes" id="UP000184192"/>
    </source>
</evidence>
<keyword evidence="2" id="KW-1003">Cell membrane</keyword>
<evidence type="ECO:0000256" key="5">
    <source>
        <dbReference type="ARBA" id="ARBA00023136"/>
    </source>
</evidence>
<dbReference type="PANTHER" id="PTHR30572">
    <property type="entry name" value="MEMBRANE COMPONENT OF TRANSPORTER-RELATED"/>
    <property type="match status" value="1"/>
</dbReference>